<feature type="compositionally biased region" description="Gly residues" evidence="3">
    <location>
        <begin position="56"/>
        <end position="66"/>
    </location>
</feature>
<proteinExistence type="predicted"/>
<dbReference type="PANTHER" id="PTHR48108">
    <property type="entry name" value="CBS DOMAIN-CONTAINING PROTEIN CBSX2, CHLOROPLASTIC"/>
    <property type="match status" value="1"/>
</dbReference>
<dbReference type="PIRSF" id="PIRSF036990">
    <property type="entry name" value="UCP036990_CBS_BON"/>
    <property type="match status" value="1"/>
</dbReference>
<keyword evidence="7" id="KW-1185">Reference proteome</keyword>
<reference evidence="7" key="1">
    <citation type="journal article" date="2019" name="Int. J. Syst. Evol. Microbiol.">
        <title>The Global Catalogue of Microorganisms (GCM) 10K type strain sequencing project: providing services to taxonomists for standard genome sequencing and annotation.</title>
        <authorList>
            <consortium name="The Broad Institute Genomics Platform"/>
            <consortium name="The Broad Institute Genome Sequencing Center for Infectious Disease"/>
            <person name="Wu L."/>
            <person name="Ma J."/>
        </authorList>
    </citation>
    <scope>NUCLEOTIDE SEQUENCE [LARGE SCALE GENOMIC DNA]</scope>
    <source>
        <strain evidence="7">KLKA75</strain>
    </source>
</reference>
<dbReference type="Pfam" id="PF00571">
    <property type="entry name" value="CBS"/>
    <property type="match status" value="2"/>
</dbReference>
<organism evidence="6 7">
    <name type="scientific">Actinomadura gamaensis</name>
    <dbReference type="NCBI Taxonomy" id="1763541"/>
    <lineage>
        <taxon>Bacteria</taxon>
        <taxon>Bacillati</taxon>
        <taxon>Actinomycetota</taxon>
        <taxon>Actinomycetes</taxon>
        <taxon>Streptosporangiales</taxon>
        <taxon>Thermomonosporaceae</taxon>
        <taxon>Actinomadura</taxon>
    </lineage>
</organism>
<evidence type="ECO:0000313" key="6">
    <source>
        <dbReference type="EMBL" id="MFC4907019.1"/>
    </source>
</evidence>
<feature type="region of interest" description="Disordered" evidence="3">
    <location>
        <begin position="49"/>
        <end position="70"/>
    </location>
</feature>
<dbReference type="InterPro" id="IPR017080">
    <property type="entry name" value="UCP036990_CBS_BON"/>
</dbReference>
<dbReference type="PROSITE" id="PS50914">
    <property type="entry name" value="BON"/>
    <property type="match status" value="1"/>
</dbReference>
<sequence length="223" mass="23986">MTTDVVAANPATTFRELVERLEGHRIGGMPVIDEDGHVLGVVSETDLLPREAAGTPPGGAADGPGGRGRRLAQARERGGTAAEVMSSPALTVTPGTSAVEAARLLARHRVNRLPVVDAEGVIAGVVSRADLLRVFLKPDEQIRTEVLDEVVARSLWQDPAHVTVEVRNGVVTLRGRLDLASLVPLAEELTRSVQGVTDVRNELTYVRDDVHERINPQALRFPR</sequence>
<dbReference type="InterPro" id="IPR000644">
    <property type="entry name" value="CBS_dom"/>
</dbReference>
<evidence type="ECO:0000256" key="2">
    <source>
        <dbReference type="PROSITE-ProRule" id="PRU00703"/>
    </source>
</evidence>
<comment type="caution">
    <text evidence="6">The sequence shown here is derived from an EMBL/GenBank/DDBJ whole genome shotgun (WGS) entry which is preliminary data.</text>
</comment>
<evidence type="ECO:0000313" key="7">
    <source>
        <dbReference type="Proteomes" id="UP001595872"/>
    </source>
</evidence>
<dbReference type="PANTHER" id="PTHR48108:SF26">
    <property type="entry name" value="CBS DOMAIN-CONTAINING PROTEIN DDB_G0289609"/>
    <property type="match status" value="1"/>
</dbReference>
<name>A0ABV9TTM8_9ACTN</name>
<evidence type="ECO:0000259" key="5">
    <source>
        <dbReference type="PROSITE" id="PS51371"/>
    </source>
</evidence>
<dbReference type="CDD" id="cd04586">
    <property type="entry name" value="CBS_pair_BON_assoc"/>
    <property type="match status" value="1"/>
</dbReference>
<dbReference type="InterPro" id="IPR046342">
    <property type="entry name" value="CBS_dom_sf"/>
</dbReference>
<dbReference type="InterPro" id="IPR007055">
    <property type="entry name" value="BON_dom"/>
</dbReference>
<dbReference type="Gene3D" id="3.30.1340.30">
    <property type="match status" value="1"/>
</dbReference>
<dbReference type="Pfam" id="PF04972">
    <property type="entry name" value="BON"/>
    <property type="match status" value="1"/>
</dbReference>
<feature type="domain" description="BON" evidence="4">
    <location>
        <begin position="138"/>
        <end position="207"/>
    </location>
</feature>
<dbReference type="Gene3D" id="3.10.580.10">
    <property type="entry name" value="CBS-domain"/>
    <property type="match status" value="1"/>
</dbReference>
<dbReference type="PROSITE" id="PS51371">
    <property type="entry name" value="CBS"/>
    <property type="match status" value="2"/>
</dbReference>
<protein>
    <submittedName>
        <fullName evidence="6">CBS domain-containing protein</fullName>
    </submittedName>
</protein>
<dbReference type="SUPFAM" id="SSF54631">
    <property type="entry name" value="CBS-domain pair"/>
    <property type="match status" value="1"/>
</dbReference>
<gene>
    <name evidence="6" type="ORF">ACFPCY_06795</name>
</gene>
<dbReference type="Proteomes" id="UP001595872">
    <property type="component" value="Unassembled WGS sequence"/>
</dbReference>
<dbReference type="EMBL" id="JBHSIT010000002">
    <property type="protein sequence ID" value="MFC4907019.1"/>
    <property type="molecule type" value="Genomic_DNA"/>
</dbReference>
<evidence type="ECO:0000259" key="4">
    <source>
        <dbReference type="PROSITE" id="PS50914"/>
    </source>
</evidence>
<accession>A0ABV9TTM8</accession>
<evidence type="ECO:0000256" key="3">
    <source>
        <dbReference type="SAM" id="MobiDB-lite"/>
    </source>
</evidence>
<feature type="domain" description="CBS" evidence="5">
    <location>
        <begin position="1"/>
        <end position="57"/>
    </location>
</feature>
<dbReference type="SMART" id="SM00116">
    <property type="entry name" value="CBS"/>
    <property type="match status" value="2"/>
</dbReference>
<keyword evidence="2" id="KW-0129">CBS domain</keyword>
<evidence type="ECO:0000256" key="1">
    <source>
        <dbReference type="ARBA" id="ARBA00022737"/>
    </source>
</evidence>
<dbReference type="InterPro" id="IPR051462">
    <property type="entry name" value="CBS_domain-containing"/>
</dbReference>
<dbReference type="RefSeq" id="WP_378252759.1">
    <property type="nucleotide sequence ID" value="NZ_JBHSIT010000002.1"/>
</dbReference>
<feature type="domain" description="CBS" evidence="5">
    <location>
        <begin position="85"/>
        <end position="141"/>
    </location>
</feature>
<keyword evidence="1" id="KW-0677">Repeat</keyword>